<dbReference type="PROSITE" id="PS50216">
    <property type="entry name" value="DHHC"/>
    <property type="match status" value="1"/>
</dbReference>
<comment type="caution">
    <text evidence="10">The sequence shown here is derived from an EMBL/GenBank/DDBJ whole genome shotgun (WGS) entry which is preliminary data.</text>
</comment>
<evidence type="ECO:0000256" key="4">
    <source>
        <dbReference type="ARBA" id="ARBA00022989"/>
    </source>
</evidence>
<dbReference type="GeneID" id="94835241"/>
<comment type="catalytic activity">
    <reaction evidence="8">
        <text>L-cysteinyl-[protein] + hexadecanoyl-CoA = S-hexadecanoyl-L-cysteinyl-[protein] + CoA</text>
        <dbReference type="Rhea" id="RHEA:36683"/>
        <dbReference type="Rhea" id="RHEA-COMP:10131"/>
        <dbReference type="Rhea" id="RHEA-COMP:11032"/>
        <dbReference type="ChEBI" id="CHEBI:29950"/>
        <dbReference type="ChEBI" id="CHEBI:57287"/>
        <dbReference type="ChEBI" id="CHEBI:57379"/>
        <dbReference type="ChEBI" id="CHEBI:74151"/>
        <dbReference type="EC" id="2.3.1.225"/>
    </reaction>
</comment>
<dbReference type="InterPro" id="IPR001594">
    <property type="entry name" value="Palmitoyltrfase_DHHC"/>
</dbReference>
<dbReference type="GO" id="GO:0006612">
    <property type="term" value="P:protein targeting to membrane"/>
    <property type="evidence" value="ECO:0007669"/>
    <property type="project" value="TreeGrafter"/>
</dbReference>
<keyword evidence="2 8" id="KW-0808">Transferase</keyword>
<comment type="similarity">
    <text evidence="7">Belongs to the DHHC palmitoyltransferase family. PFA5 subfamily.</text>
</comment>
<evidence type="ECO:0000256" key="2">
    <source>
        <dbReference type="ARBA" id="ARBA00022679"/>
    </source>
</evidence>
<evidence type="ECO:0000256" key="6">
    <source>
        <dbReference type="ARBA" id="ARBA00023315"/>
    </source>
</evidence>
<dbReference type="Pfam" id="PF01529">
    <property type="entry name" value="DHHC"/>
    <property type="match status" value="1"/>
</dbReference>
<proteinExistence type="inferred from homology"/>
<dbReference type="RefSeq" id="XP_068364634.1">
    <property type="nucleotide sequence ID" value="XM_068500537.1"/>
</dbReference>
<feature type="domain" description="Palmitoyltransferase DHHC" evidence="9">
    <location>
        <begin position="95"/>
        <end position="212"/>
    </location>
</feature>
<dbReference type="EC" id="2.3.1.225" evidence="8"/>
<dbReference type="GO" id="GO:0005783">
    <property type="term" value="C:endoplasmic reticulum"/>
    <property type="evidence" value="ECO:0007669"/>
    <property type="project" value="TreeGrafter"/>
</dbReference>
<comment type="domain">
    <text evidence="8">The DHHC domain is required for palmitoyltransferase activity.</text>
</comment>
<dbReference type="EMBL" id="MLAK01000586">
    <property type="protein sequence ID" value="OHT11498.1"/>
    <property type="molecule type" value="Genomic_DNA"/>
</dbReference>
<keyword evidence="5 8" id="KW-0472">Membrane</keyword>
<evidence type="ECO:0000256" key="7">
    <source>
        <dbReference type="ARBA" id="ARBA00038298"/>
    </source>
</evidence>
<evidence type="ECO:0000256" key="5">
    <source>
        <dbReference type="ARBA" id="ARBA00023136"/>
    </source>
</evidence>
<keyword evidence="4 8" id="KW-1133">Transmembrane helix</keyword>
<organism evidence="10 11">
    <name type="scientific">Tritrichomonas foetus</name>
    <dbReference type="NCBI Taxonomy" id="1144522"/>
    <lineage>
        <taxon>Eukaryota</taxon>
        <taxon>Metamonada</taxon>
        <taxon>Parabasalia</taxon>
        <taxon>Tritrichomonadida</taxon>
        <taxon>Tritrichomonadidae</taxon>
        <taxon>Tritrichomonas</taxon>
    </lineage>
</organism>
<evidence type="ECO:0000313" key="11">
    <source>
        <dbReference type="Proteomes" id="UP000179807"/>
    </source>
</evidence>
<dbReference type="GO" id="GO:0019706">
    <property type="term" value="F:protein-cysteine S-palmitoyltransferase activity"/>
    <property type="evidence" value="ECO:0007669"/>
    <property type="project" value="UniProtKB-EC"/>
</dbReference>
<dbReference type="AlphaFoldDB" id="A0A1J4KK45"/>
<dbReference type="Proteomes" id="UP000179807">
    <property type="component" value="Unassembled WGS sequence"/>
</dbReference>
<feature type="transmembrane region" description="Helical" evidence="8">
    <location>
        <begin position="15"/>
        <end position="36"/>
    </location>
</feature>
<evidence type="ECO:0000256" key="8">
    <source>
        <dbReference type="RuleBase" id="RU079119"/>
    </source>
</evidence>
<feature type="transmembrane region" description="Helical" evidence="8">
    <location>
        <begin position="137"/>
        <end position="158"/>
    </location>
</feature>
<sequence>MSHEDLPPDQVKGSLINLAPFMVLIHLVSVLVIPFTETRFTTSFYRDFPLFYYFVYVYWGVMVKCYSSCCSNPGFVTNEQAIPPEEITKDSCHFFCQECQMYIPYRASHCRSCKRCILRRDHHCPWTGICIGRDNHLAFLIWTFVESILMFIVSIDLISSVFVYCSPLEWISRFKANIFMLPFTLFSFTMVTLLFITHFLMMMNNTTTWESKRRETITYLRDIPLGINPFDKGTKENIKEFLFMKYYQTTWKTVQINLSLADFENEQKILSRYLMEKFIKLAT</sequence>
<dbReference type="VEuPathDB" id="TrichDB:TRFO_19037"/>
<dbReference type="PANTHER" id="PTHR22883:SF23">
    <property type="entry name" value="PALMITOYLTRANSFERASE ZDHHC6"/>
    <property type="match status" value="1"/>
</dbReference>
<name>A0A1J4KK45_9EUKA</name>
<keyword evidence="6 8" id="KW-0012">Acyltransferase</keyword>
<comment type="subcellular location">
    <subcellularLocation>
        <location evidence="1">Membrane</location>
        <topology evidence="1">Multi-pass membrane protein</topology>
    </subcellularLocation>
</comment>
<dbReference type="InterPro" id="IPR039859">
    <property type="entry name" value="PFA4/ZDH16/20/ERF2-like"/>
</dbReference>
<accession>A0A1J4KK45</accession>
<evidence type="ECO:0000259" key="9">
    <source>
        <dbReference type="Pfam" id="PF01529"/>
    </source>
</evidence>
<keyword evidence="3 8" id="KW-0812">Transmembrane</keyword>
<evidence type="ECO:0000256" key="1">
    <source>
        <dbReference type="ARBA" id="ARBA00004141"/>
    </source>
</evidence>
<dbReference type="GO" id="GO:0005794">
    <property type="term" value="C:Golgi apparatus"/>
    <property type="evidence" value="ECO:0007669"/>
    <property type="project" value="TreeGrafter"/>
</dbReference>
<evidence type="ECO:0000313" key="10">
    <source>
        <dbReference type="EMBL" id="OHT11498.1"/>
    </source>
</evidence>
<dbReference type="OrthoDB" id="331948at2759"/>
<protein>
    <recommendedName>
        <fullName evidence="8">Palmitoyltransferase</fullName>
        <ecNumber evidence="8">2.3.1.225</ecNumber>
    </recommendedName>
</protein>
<dbReference type="GO" id="GO:0016020">
    <property type="term" value="C:membrane"/>
    <property type="evidence" value="ECO:0007669"/>
    <property type="project" value="UniProtKB-SubCell"/>
</dbReference>
<gene>
    <name evidence="10" type="ORF">TRFO_19037</name>
</gene>
<reference evidence="10" key="1">
    <citation type="submission" date="2016-10" db="EMBL/GenBank/DDBJ databases">
        <authorList>
            <person name="Benchimol M."/>
            <person name="Almeida L.G."/>
            <person name="Vasconcelos A.T."/>
            <person name="Perreira-Neves A."/>
            <person name="Rosa I.A."/>
            <person name="Tasca T."/>
            <person name="Bogo M.R."/>
            <person name="de Souza W."/>
        </authorList>
    </citation>
    <scope>NUCLEOTIDE SEQUENCE [LARGE SCALE GENOMIC DNA]</scope>
    <source>
        <strain evidence="10">K</strain>
    </source>
</reference>
<evidence type="ECO:0000256" key="3">
    <source>
        <dbReference type="ARBA" id="ARBA00022692"/>
    </source>
</evidence>
<feature type="transmembrane region" description="Helical" evidence="8">
    <location>
        <begin position="178"/>
        <end position="203"/>
    </location>
</feature>
<dbReference type="PANTHER" id="PTHR22883">
    <property type="entry name" value="ZINC FINGER DHHC DOMAIN CONTAINING PROTEIN"/>
    <property type="match status" value="1"/>
</dbReference>
<keyword evidence="11" id="KW-1185">Reference proteome</keyword>